<dbReference type="GO" id="GO:0006355">
    <property type="term" value="P:regulation of DNA-templated transcription"/>
    <property type="evidence" value="ECO:0007669"/>
    <property type="project" value="InterPro"/>
</dbReference>
<dbReference type="CDD" id="cd06170">
    <property type="entry name" value="LuxR_C_like"/>
    <property type="match status" value="1"/>
</dbReference>
<evidence type="ECO:0000256" key="2">
    <source>
        <dbReference type="SAM" id="Phobius"/>
    </source>
</evidence>
<keyword evidence="2" id="KW-0812">Transmembrane</keyword>
<dbReference type="InterPro" id="IPR016032">
    <property type="entry name" value="Sig_transdc_resp-reg_C-effctor"/>
</dbReference>
<accession>A0A7W9AT94</accession>
<gene>
    <name evidence="4" type="ORF">FHR19_003503</name>
</gene>
<evidence type="ECO:0000256" key="1">
    <source>
        <dbReference type="SAM" id="MobiDB-lite"/>
    </source>
</evidence>
<dbReference type="Pfam" id="PF00196">
    <property type="entry name" value="GerE"/>
    <property type="match status" value="1"/>
</dbReference>
<feature type="region of interest" description="Disordered" evidence="1">
    <location>
        <begin position="73"/>
        <end position="98"/>
    </location>
</feature>
<keyword evidence="5" id="KW-1185">Reference proteome</keyword>
<dbReference type="RefSeq" id="WP_184031145.1">
    <property type="nucleotide sequence ID" value="NZ_JACIJJ010000008.1"/>
</dbReference>
<name>A0A7W9AT94_9SPHN</name>
<proteinExistence type="predicted"/>
<dbReference type="SMART" id="SM00421">
    <property type="entry name" value="HTH_LUXR"/>
    <property type="match status" value="1"/>
</dbReference>
<feature type="compositionally biased region" description="Polar residues" evidence="1">
    <location>
        <begin position="75"/>
        <end position="84"/>
    </location>
</feature>
<keyword evidence="2" id="KW-0472">Membrane</keyword>
<reference evidence="4 5" key="1">
    <citation type="submission" date="2020-08" db="EMBL/GenBank/DDBJ databases">
        <title>Genomic Encyclopedia of Type Strains, Phase IV (KMG-IV): sequencing the most valuable type-strain genomes for metagenomic binning, comparative biology and taxonomic classification.</title>
        <authorList>
            <person name="Goeker M."/>
        </authorList>
    </citation>
    <scope>NUCLEOTIDE SEQUENCE [LARGE SCALE GENOMIC DNA]</scope>
    <source>
        <strain evidence="4 5">DSM 27244</strain>
    </source>
</reference>
<evidence type="ECO:0000259" key="3">
    <source>
        <dbReference type="PROSITE" id="PS50043"/>
    </source>
</evidence>
<organism evidence="4 5">
    <name type="scientific">Sphingomonas yantingensis</name>
    <dbReference type="NCBI Taxonomy" id="1241761"/>
    <lineage>
        <taxon>Bacteria</taxon>
        <taxon>Pseudomonadati</taxon>
        <taxon>Pseudomonadota</taxon>
        <taxon>Alphaproteobacteria</taxon>
        <taxon>Sphingomonadales</taxon>
        <taxon>Sphingomonadaceae</taxon>
        <taxon>Sphingomonas</taxon>
    </lineage>
</organism>
<dbReference type="PRINTS" id="PR00038">
    <property type="entry name" value="HTHLUXR"/>
</dbReference>
<evidence type="ECO:0000313" key="5">
    <source>
        <dbReference type="Proteomes" id="UP000557739"/>
    </source>
</evidence>
<keyword evidence="4" id="KW-0238">DNA-binding</keyword>
<keyword evidence="2" id="KW-1133">Transmembrane helix</keyword>
<dbReference type="SUPFAM" id="SSF46894">
    <property type="entry name" value="C-terminal effector domain of the bipartite response regulators"/>
    <property type="match status" value="1"/>
</dbReference>
<dbReference type="InterPro" id="IPR000792">
    <property type="entry name" value="Tscrpt_reg_LuxR_C"/>
</dbReference>
<dbReference type="Gene3D" id="1.10.10.10">
    <property type="entry name" value="Winged helix-like DNA-binding domain superfamily/Winged helix DNA-binding domain"/>
    <property type="match status" value="1"/>
</dbReference>
<dbReference type="EMBL" id="JACIJJ010000008">
    <property type="protein sequence ID" value="MBB5700121.1"/>
    <property type="molecule type" value="Genomic_DNA"/>
</dbReference>
<feature type="domain" description="HTH luxR-type" evidence="3">
    <location>
        <begin position="5"/>
        <end position="70"/>
    </location>
</feature>
<comment type="caution">
    <text evidence="4">The sequence shown here is derived from an EMBL/GenBank/DDBJ whole genome shotgun (WGS) entry which is preliminary data.</text>
</comment>
<evidence type="ECO:0000313" key="4">
    <source>
        <dbReference type="EMBL" id="MBB5700121.1"/>
    </source>
</evidence>
<dbReference type="InterPro" id="IPR036388">
    <property type="entry name" value="WH-like_DNA-bd_sf"/>
</dbReference>
<dbReference type="PROSITE" id="PS50043">
    <property type="entry name" value="HTH_LUXR_2"/>
    <property type="match status" value="1"/>
</dbReference>
<protein>
    <submittedName>
        <fullName evidence="4">DNA-binding CsgD family transcriptional regulator</fullName>
    </submittedName>
</protein>
<dbReference type="AlphaFoldDB" id="A0A7W9AT94"/>
<dbReference type="Proteomes" id="UP000557739">
    <property type="component" value="Unassembled WGS sequence"/>
</dbReference>
<dbReference type="GO" id="GO:0003677">
    <property type="term" value="F:DNA binding"/>
    <property type="evidence" value="ECO:0007669"/>
    <property type="project" value="UniProtKB-KW"/>
</dbReference>
<sequence length="154" mass="16557">MTGSPSHTLPKLTARQHDCMRLASKGKTNKEIAYDLGLSIKTVDGYVDGAKTGLGVIYRRHAVAKYQELFENASPGESNPVEGNSSSPVPEPQQPAVEAPAGRGMEWLTMLLRLTVILGLTLLLTGGLSLGAQWAVYSIAYYNAVRSPLTGENR</sequence>
<feature type="transmembrane region" description="Helical" evidence="2">
    <location>
        <begin position="111"/>
        <end position="136"/>
    </location>
</feature>